<dbReference type="AlphaFoldDB" id="A0A1D2J4A5"/>
<dbReference type="EMBL" id="LZYO01000577">
    <property type="protein sequence ID" value="ODH13120.1"/>
    <property type="molecule type" value="Genomic_DNA"/>
</dbReference>
<name>A0A1D2J4A5_PARBR</name>
<gene>
    <name evidence="1" type="ORF">ACO22_07585</name>
</gene>
<organism evidence="1 2">
    <name type="scientific">Paracoccidioides brasiliensis</name>
    <dbReference type="NCBI Taxonomy" id="121759"/>
    <lineage>
        <taxon>Eukaryota</taxon>
        <taxon>Fungi</taxon>
        <taxon>Dikarya</taxon>
        <taxon>Ascomycota</taxon>
        <taxon>Pezizomycotina</taxon>
        <taxon>Eurotiomycetes</taxon>
        <taxon>Eurotiomycetidae</taxon>
        <taxon>Onygenales</taxon>
        <taxon>Ajellomycetaceae</taxon>
        <taxon>Paracoccidioides</taxon>
    </lineage>
</organism>
<evidence type="ECO:0000313" key="1">
    <source>
        <dbReference type="EMBL" id="ODH13120.1"/>
    </source>
</evidence>
<reference evidence="1 2" key="1">
    <citation type="submission" date="2016-06" db="EMBL/GenBank/DDBJ databases">
        <authorList>
            <person name="Kjaerup R.B."/>
            <person name="Dalgaard T.S."/>
            <person name="Juul-Madsen H.R."/>
        </authorList>
    </citation>
    <scope>NUCLEOTIDE SEQUENCE [LARGE SCALE GENOMIC DNA]</scope>
    <source>
        <strain evidence="1 2">Pb300</strain>
    </source>
</reference>
<accession>A0A1D2J4A5</accession>
<protein>
    <submittedName>
        <fullName evidence="1">Uncharacterized protein</fullName>
    </submittedName>
</protein>
<dbReference type="Proteomes" id="UP000242814">
    <property type="component" value="Unassembled WGS sequence"/>
</dbReference>
<proteinExistence type="predicted"/>
<comment type="caution">
    <text evidence="1">The sequence shown here is derived from an EMBL/GenBank/DDBJ whole genome shotgun (WGS) entry which is preliminary data.</text>
</comment>
<sequence length="43" mass="4765">MIIQYAIRACRGWLIVQPRKPPIVALKLKLPVLPVAKGITVTV</sequence>
<evidence type="ECO:0000313" key="2">
    <source>
        <dbReference type="Proteomes" id="UP000242814"/>
    </source>
</evidence>